<feature type="domain" description="Big-1" evidence="5">
    <location>
        <begin position="75"/>
        <end position="170"/>
    </location>
</feature>
<gene>
    <name evidence="6" type="ORF">COY52_01050</name>
</gene>
<evidence type="ECO:0000313" key="7">
    <source>
        <dbReference type="Proteomes" id="UP000229307"/>
    </source>
</evidence>
<proteinExistence type="inferred from homology"/>
<evidence type="ECO:0000256" key="2">
    <source>
        <dbReference type="ARBA" id="ARBA00022729"/>
    </source>
</evidence>
<dbReference type="Pfam" id="PF02369">
    <property type="entry name" value="Big_1"/>
    <property type="match status" value="1"/>
</dbReference>
<dbReference type="SUPFAM" id="SSF49373">
    <property type="entry name" value="Invasin/intimin cell-adhesion fragments"/>
    <property type="match status" value="5"/>
</dbReference>
<dbReference type="Pfam" id="PF13385">
    <property type="entry name" value="Laminin_G_3"/>
    <property type="match status" value="3"/>
</dbReference>
<dbReference type="SMART" id="SM00560">
    <property type="entry name" value="LamGL"/>
    <property type="match status" value="3"/>
</dbReference>
<feature type="domain" description="LamG-like jellyroll fold" evidence="4">
    <location>
        <begin position="1022"/>
        <end position="1151"/>
    </location>
</feature>
<feature type="domain" description="Big-1" evidence="5">
    <location>
        <begin position="1281"/>
        <end position="1372"/>
    </location>
</feature>
<dbReference type="SMART" id="SM00634">
    <property type="entry name" value="BID_1"/>
    <property type="match status" value="5"/>
</dbReference>
<dbReference type="Gene3D" id="2.60.40.10">
    <property type="entry name" value="Immunoglobulins"/>
    <property type="match status" value="5"/>
</dbReference>
<name>A0A2M7SF16_9BACT</name>
<dbReference type="EMBL" id="PFMR01000032">
    <property type="protein sequence ID" value="PIZ18127.1"/>
    <property type="molecule type" value="Genomic_DNA"/>
</dbReference>
<dbReference type="InterPro" id="IPR003344">
    <property type="entry name" value="Big_1_dom"/>
</dbReference>
<dbReference type="InterPro" id="IPR008964">
    <property type="entry name" value="Invasin/intimin_cell_adhesion"/>
</dbReference>
<reference evidence="7" key="1">
    <citation type="submission" date="2017-09" db="EMBL/GenBank/DDBJ databases">
        <title>Depth-based differentiation of microbial function through sediment-hosted aquifers and enrichment of novel symbionts in the deep terrestrial subsurface.</title>
        <authorList>
            <person name="Probst A.J."/>
            <person name="Ladd B."/>
            <person name="Jarett J.K."/>
            <person name="Geller-Mcgrath D.E."/>
            <person name="Sieber C.M.K."/>
            <person name="Emerson J.B."/>
            <person name="Anantharaman K."/>
            <person name="Thomas B.C."/>
            <person name="Malmstrom R."/>
            <person name="Stieglmeier M."/>
            <person name="Klingl A."/>
            <person name="Woyke T."/>
            <person name="Ryan C.M."/>
            <person name="Banfield J.F."/>
        </authorList>
    </citation>
    <scope>NUCLEOTIDE SEQUENCE [LARGE SCALE GENOMIC DNA]</scope>
</reference>
<keyword evidence="3" id="KW-1015">Disulfide bond</keyword>
<feature type="domain" description="Big-1" evidence="5">
    <location>
        <begin position="497"/>
        <end position="589"/>
    </location>
</feature>
<dbReference type="InterPro" id="IPR013320">
    <property type="entry name" value="ConA-like_dom_sf"/>
</dbReference>
<dbReference type="Gene3D" id="2.60.120.260">
    <property type="entry name" value="Galactose-binding domain-like"/>
    <property type="match status" value="2"/>
</dbReference>
<evidence type="ECO:0000259" key="5">
    <source>
        <dbReference type="SMART" id="SM00634"/>
    </source>
</evidence>
<evidence type="ECO:0000259" key="4">
    <source>
        <dbReference type="SMART" id="SM00560"/>
    </source>
</evidence>
<evidence type="ECO:0000256" key="3">
    <source>
        <dbReference type="ARBA" id="ARBA00023157"/>
    </source>
</evidence>
<evidence type="ECO:0000256" key="1">
    <source>
        <dbReference type="ARBA" id="ARBA00010116"/>
    </source>
</evidence>
<sequence length="2396" mass="256993">FCALSSSSGLGKFSVSKYAPANSWTSAITVKIISGETFVYYRDTLKGSPAIYVTSTELSGTNQPGHSVGVGPFSETRSYVVMPRTGYANGTQYTVSVYVTDYWRNPRSGESVAITTSRKGTAESGYDTVQQPATKTFDNGKCTGKIWSTLVGIDTVTAYVSGQPLKRITNTIFSDLGGGAWNFDEGTGSSAADVTGNANNGTFYNSLWEDGVIGKAARTVDGSRYVSVPDDSTLDFSKALTMEVWAKIYDGNGGQTIMRKELAYYLRRDEIAEGPDFTAFVYTTGWEPRVPSNFMPDSGTNASWYHVTATYDNDTPANQLKIYVNGVLQNQISKSGNVNITSNELFMGMSGCMDEARVYGAALTPEEIYASYTGASKPITFSLPAKLTITTPQREVKQNNPSDYITVEAQDDTGNIVAVFNESITLACSSTTGRFSLDRVSWSASNNTFIYLVNGTRDFYFKDTVINSPVITVSRSGLQFDTQVVIVTQSSVSGTLSYIRVDVNNVKIPRDGVTLCTFTISVRDMDGGTPLSGKQVTVYTARGLGIDTVTQPQLTDLNGLCTAAVVSTTAGGDTIFAVCDGVTITENIINNMSFEQGTGAYPDGWGVNANTWTWVTDVVYSGAKAMRNFSDAVTDQFVEAQWTGTPYFNRWPVHPSTVFVANQWTRSDLSSGDARIRIIWFNGGSVIGEVAAAQIWGTQPWTLLSGTLTSPANADGLMYRAHNAGLGTAWFDCIRLQRYPMVEFTAAGKLAIITQPRQVNAGSVSESIVIQAQYLGGTKDSSYNGTCTLVSSSGMGFFSTSSTGWGETSTIILDIVNGETYFYYRDTKAGSPVITVTSPDLNSCTQAQSVYPGQFSETASFIMLPREAIAVDTSVCTVTIYVMDCYRNTISGQQIIITTSRMGTPQGIYDTITQPSSVSDTFGTCTGTLVSTLSGYDTVTAYIPGYSSRRVKNNIFRDIATWVTNFDEGSGSSANSISPYGGTASVAGGAQWTPDCKFGSSIYFNGSSAYAQSADQDIYDTTPMSFEMWIKTDVVQGDKQLINRITSGDQGWRTTVSGQNVNFQMPVTSWSHSLGSSITFNYGEWSHVCGTYDGANMCLYINGSPAGQLARTGGCTNSGQQLNIACYSPGGAAFNGWIDEIRIYRDALTAVEAQQSWMGEAKPIYFVSYASKLEFITPPRTTSACVKSESIAVEAQDGSGNKTNFSEMIDIASSSSSGKFSPDGVSWSSSNNTSIMMADGSMFFYYIDTTAGNPVITVSRVELASDTQVETITLSPAVAETNSYLRTNTATIPANGAAPCSVNIVIKDIYGNGLFGKQATVYTSRGSSFDTITQPSLTDINGLCTALIVSCTQGSDTITALCDGVTITENIANNPSMENGSGDPSDWYYNTASGVFSWVADDAASGIRSIRHYCPTNADNFAYINWPGAPIWGRYPVTPNTPYIFSQYSKISSASDTMVIRLIWWNNSNYITEGYYASLGNGPAGWTKISGTTNVPAGANMVEYRAMHNGTETAWFDCVRIQRVPTIDFYGATQIAFATPARAFSAGSVSDSICIQAQFPDGTKDLSYNGACSLVSTSGLGTISDTNAGGGTWYSGAVTLNLKNGETVVFYRDIKAGSPILALSAAGLTGNTQAQSVSALGFSETVSYLVIKQRLIPADNSSACTITVTVTDYYRNPLSGQAVIITTSRKGTGLDAYDFITQPGITDPSGVCTGAVVSSYGGLDTITAYIEGNSVKRVENTVLADGLIGMWNFDDGSGDVAYDLSINNNTGTITSPSWTNGLLGPCLSVNGTTGYVSVENNATLNPGAAISVEAWVKMNANDNYAEIVRKEPCYFMRKTSIGEGNNFNFFICTGGGWEPRAASSLIPDSGPNAPWYHIVGTYDSSIGGNNNKLYIDGAVDGSSAKTGPIDSSANPLRIGGLGAIWNGVMDEVRMYSRALPLDEIKAGYERKPKPVTFTGMNLKILTPQRTAAQGAATDSITVEVQGLGGGRDVSFYDTVILSSSSPGGSFSIDNIVWADTTNIYLSSGYGVFYYKDTNIGNPVITAYRESLIADTQGETITAGGAGYFSFISPEFRIRAADTSPLVTAVAYDSGGNTDVSFSSTVSLFTSSSSGSFSVSTTPWADTSTITFLNGFGYFYYRDNAVGNPVLSAMSYELSADTQVETITIRYLRFSNTTPFTITSISTAPVFLKAVDGSGNTAVLFNDTVQLLTTSTKGYFSVSGTTWVNTSIVYLVSGGKTVYYKDKIGGNPVITVTRTDSWTWTDTQQETVTKPTVLTSKVQMNVRSGETGSMPMKFWVSDTVEYTVYISNTGTETATNNLIVDTRSFDTSVNNPVDYIYMDTSGFADTWAYTTDLVSWTTGNPASGTSNVKGLRWRIDSLGINQTKAIRFRVRVK</sequence>
<dbReference type="InterPro" id="IPR013783">
    <property type="entry name" value="Ig-like_fold"/>
</dbReference>
<protein>
    <recommendedName>
        <fullName evidence="8">LamG-like jellyroll fold domain-containing protein</fullName>
    </recommendedName>
</protein>
<dbReference type="Gene3D" id="2.60.120.200">
    <property type="match status" value="3"/>
</dbReference>
<feature type="domain" description="LamG-like jellyroll fold" evidence="4">
    <location>
        <begin position="1808"/>
        <end position="1942"/>
    </location>
</feature>
<dbReference type="Proteomes" id="UP000229307">
    <property type="component" value="Unassembled WGS sequence"/>
</dbReference>
<evidence type="ECO:0008006" key="8">
    <source>
        <dbReference type="Google" id="ProtNLM"/>
    </source>
</evidence>
<feature type="domain" description="Big-1" evidence="5">
    <location>
        <begin position="1645"/>
        <end position="1738"/>
    </location>
</feature>
<comment type="caution">
    <text evidence="6">The sequence shown here is derived from an EMBL/GenBank/DDBJ whole genome shotgun (WGS) entry which is preliminary data.</text>
</comment>
<keyword evidence="2" id="KW-0732">Signal</keyword>
<organism evidence="6 7">
    <name type="scientific">Candidatus Desantisbacteria bacterium CG_4_10_14_0_8_um_filter_48_22</name>
    <dbReference type="NCBI Taxonomy" id="1974543"/>
    <lineage>
        <taxon>Bacteria</taxon>
        <taxon>Candidatus Desantisiibacteriota</taxon>
    </lineage>
</organism>
<evidence type="ECO:0000313" key="6">
    <source>
        <dbReference type="EMBL" id="PIZ18127.1"/>
    </source>
</evidence>
<dbReference type="InterPro" id="IPR006558">
    <property type="entry name" value="LamG-like"/>
</dbReference>
<feature type="domain" description="Big-1" evidence="5">
    <location>
        <begin position="857"/>
        <end position="953"/>
    </location>
</feature>
<comment type="similarity">
    <text evidence="1">Belongs to the intimin/invasin family.</text>
</comment>
<feature type="non-terminal residue" evidence="6">
    <location>
        <position position="1"/>
    </location>
</feature>
<accession>A0A2M7SF16</accession>
<dbReference type="SUPFAM" id="SSF49899">
    <property type="entry name" value="Concanavalin A-like lectins/glucanases"/>
    <property type="match status" value="3"/>
</dbReference>
<feature type="domain" description="LamG-like jellyroll fold" evidence="4">
    <location>
        <begin position="238"/>
        <end position="366"/>
    </location>
</feature>